<dbReference type="PANTHER" id="PTHR46445">
    <property type="entry name" value="RNA POLYMERASE II DEGRADATION FACTOR-LIKE PROTEIN (DUF1296)"/>
    <property type="match status" value="1"/>
</dbReference>
<keyword evidence="2 6" id="KW-0812">Transmembrane</keyword>
<evidence type="ECO:0000256" key="3">
    <source>
        <dbReference type="ARBA" id="ARBA00022989"/>
    </source>
</evidence>
<feature type="transmembrane region" description="Helical" evidence="6">
    <location>
        <begin position="862"/>
        <end position="883"/>
    </location>
</feature>
<evidence type="ECO:0000256" key="4">
    <source>
        <dbReference type="ARBA" id="ARBA00023136"/>
    </source>
</evidence>
<dbReference type="EMBL" id="KN656710">
    <property type="protein sequence ID" value="KHN22963.1"/>
    <property type="molecule type" value="Genomic_DNA"/>
</dbReference>
<keyword evidence="4 6" id="KW-0472">Membrane</keyword>
<feature type="compositionally biased region" description="Basic and acidic residues" evidence="5">
    <location>
        <begin position="60"/>
        <end position="82"/>
    </location>
</feature>
<comment type="subcellular location">
    <subcellularLocation>
        <location evidence="1">Membrane</location>
        <topology evidence="1">Multi-pass membrane protein</topology>
    </subcellularLocation>
</comment>
<feature type="domain" description="GBF-interacting protein 1 N-terminal" evidence="7">
    <location>
        <begin position="14"/>
        <end position="73"/>
    </location>
</feature>
<dbReference type="AlphaFoldDB" id="A0A0B2QSZ4"/>
<dbReference type="GO" id="GO:0016020">
    <property type="term" value="C:membrane"/>
    <property type="evidence" value="ECO:0007669"/>
    <property type="project" value="UniProtKB-SubCell"/>
</dbReference>
<dbReference type="Pfam" id="PF01544">
    <property type="entry name" value="CorA"/>
    <property type="match status" value="1"/>
</dbReference>
<evidence type="ECO:0000256" key="2">
    <source>
        <dbReference type="ARBA" id="ARBA00022692"/>
    </source>
</evidence>
<dbReference type="PANTHER" id="PTHR46445:SF3">
    <property type="entry name" value="RNA POLYMERASE II DEGRADATION FACTOR-LIKE PROTEIN (DUF1296)-RELATED"/>
    <property type="match status" value="1"/>
</dbReference>
<dbReference type="InterPro" id="IPR009060">
    <property type="entry name" value="UBA-like_sf"/>
</dbReference>
<gene>
    <name evidence="8" type="ORF">glysoja_030633</name>
</gene>
<organism evidence="8">
    <name type="scientific">Glycine soja</name>
    <name type="common">Wild soybean</name>
    <dbReference type="NCBI Taxonomy" id="3848"/>
    <lineage>
        <taxon>Eukaryota</taxon>
        <taxon>Viridiplantae</taxon>
        <taxon>Streptophyta</taxon>
        <taxon>Embryophyta</taxon>
        <taxon>Tracheophyta</taxon>
        <taxon>Spermatophyta</taxon>
        <taxon>Magnoliopsida</taxon>
        <taxon>eudicotyledons</taxon>
        <taxon>Gunneridae</taxon>
        <taxon>Pentapetalae</taxon>
        <taxon>rosids</taxon>
        <taxon>fabids</taxon>
        <taxon>Fabales</taxon>
        <taxon>Fabaceae</taxon>
        <taxon>Papilionoideae</taxon>
        <taxon>50 kb inversion clade</taxon>
        <taxon>NPAAA clade</taxon>
        <taxon>indigoferoid/millettioid clade</taxon>
        <taxon>Phaseoleae</taxon>
        <taxon>Glycine</taxon>
        <taxon>Glycine subgen. Soja</taxon>
    </lineage>
</organism>
<feature type="region of interest" description="Disordered" evidence="5">
    <location>
        <begin position="54"/>
        <end position="115"/>
    </location>
</feature>
<dbReference type="InterPro" id="IPR009719">
    <property type="entry name" value="GIP1_N"/>
</dbReference>
<dbReference type="InterPro" id="IPR002523">
    <property type="entry name" value="MgTranspt_CorA/ZnTranspt_ZntB"/>
</dbReference>
<dbReference type="SUPFAM" id="SSF144083">
    <property type="entry name" value="Magnesium transport protein CorA, transmembrane region"/>
    <property type="match status" value="1"/>
</dbReference>
<feature type="compositionally biased region" description="Polar residues" evidence="5">
    <location>
        <begin position="290"/>
        <end position="305"/>
    </location>
</feature>
<dbReference type="SUPFAM" id="SSF46934">
    <property type="entry name" value="UBA-like"/>
    <property type="match status" value="1"/>
</dbReference>
<protein>
    <recommendedName>
        <fullName evidence="7">GBF-interacting protein 1 N-terminal domain-containing protein</fullName>
    </recommendedName>
</protein>
<evidence type="ECO:0000256" key="5">
    <source>
        <dbReference type="SAM" id="MobiDB-lite"/>
    </source>
</evidence>
<feature type="compositionally biased region" description="Polar residues" evidence="5">
    <location>
        <begin position="179"/>
        <end position="191"/>
    </location>
</feature>
<feature type="region of interest" description="Disordered" evidence="5">
    <location>
        <begin position="384"/>
        <end position="403"/>
    </location>
</feature>
<evidence type="ECO:0000259" key="7">
    <source>
        <dbReference type="Pfam" id="PF06972"/>
    </source>
</evidence>
<feature type="region of interest" description="Disordered" evidence="5">
    <location>
        <begin position="277"/>
        <end position="311"/>
    </location>
</feature>
<dbReference type="CDD" id="cd14279">
    <property type="entry name" value="CUE"/>
    <property type="match status" value="1"/>
</dbReference>
<evidence type="ECO:0000313" key="8">
    <source>
        <dbReference type="EMBL" id="KHN22963.1"/>
    </source>
</evidence>
<feature type="transmembrane region" description="Helical" evidence="6">
    <location>
        <begin position="895"/>
        <end position="920"/>
    </location>
</feature>
<dbReference type="Proteomes" id="UP000053555">
    <property type="component" value="Unassembled WGS sequence"/>
</dbReference>
<feature type="region of interest" description="Disordered" evidence="5">
    <location>
        <begin position="173"/>
        <end position="206"/>
    </location>
</feature>
<reference evidence="8" key="1">
    <citation type="submission" date="2014-07" db="EMBL/GenBank/DDBJ databases">
        <title>Identification of a novel salt tolerance gene in wild soybean by whole-genome sequencing.</title>
        <authorList>
            <person name="Lam H.-M."/>
            <person name="Qi X."/>
            <person name="Li M.-W."/>
            <person name="Liu X."/>
            <person name="Xie M."/>
            <person name="Ni M."/>
            <person name="Xu X."/>
        </authorList>
    </citation>
    <scope>NUCLEOTIDE SEQUENCE [LARGE SCALE GENOMIC DNA]</scope>
    <source>
        <tissue evidence="8">Root</tissue>
    </source>
</reference>
<dbReference type="Gene3D" id="1.20.58.340">
    <property type="entry name" value="Magnesium transport protein CorA, transmembrane region"/>
    <property type="match status" value="1"/>
</dbReference>
<evidence type="ECO:0000256" key="1">
    <source>
        <dbReference type="ARBA" id="ARBA00004141"/>
    </source>
</evidence>
<dbReference type="InterPro" id="IPR045863">
    <property type="entry name" value="CorA_TM1_TM2"/>
</dbReference>
<accession>A0A0B2QSZ4</accession>
<evidence type="ECO:0000256" key="6">
    <source>
        <dbReference type="SAM" id="Phobius"/>
    </source>
</evidence>
<feature type="compositionally biased region" description="Polar residues" evidence="5">
    <location>
        <begin position="103"/>
        <end position="115"/>
    </location>
</feature>
<dbReference type="Pfam" id="PF06972">
    <property type="entry name" value="GIP1_N"/>
    <property type="match status" value="1"/>
</dbReference>
<name>A0A0B2QSZ4_GLYSO</name>
<sequence length="980" mass="105827">MSGKGGGKALSATIPASSRKMVQSLKEIVSNFPDHEIYATLKDCNMDPNEAVSRLLSQDPFHEVKSKREKKKEIKDPTESRSRGSGTNGKPVYKKENGAPTYGGSTSSAPSVLGNNANMRPASYSDSVVTEKTYAFSIGDGPSSSSQRAGVQSAWAGNTGQVSMADIVKMGRPQARPSMHNSSIQSGNHQNVFMPPAASDNNLHSSQGYASKVSEANTNQGHAISDNVPQNDEWPCIENQHDVRVYADVDAHANSECYANSSSFAEADWQQKTHLDEHGAEDGSVENADNAESASISAKSTSEDNTGAEDDVSSVAANIEQLNIQRDDQGTAQEDDNPSVVIPNHLQLHTPECMNLSFGSFGSANPLSGSGSFTSRSLKGNLEDTSGAVDASTIENSDTRNPDYYGDEHLTTTTSDGNLVQGTGVSAGTYEHTSISQEALKPEPPEIAQENQYSFPSHSHGFNYENAQQPEVPFPVSQTSSQNQNLAPFSGVMAHTNSLPSALLSSPVQTAREDIPYLPFPATQSMPTKYSDIASSIGGSTITMSEALRASGISAPQPNAQTLSGAGVATGPTLPQHLAMHPYSQPSLPLGHFANMISYPFLPQSYTYMPSAFQQTFAGNNTYPQSLAAVLPQYKNNVSASSLPQSAAIPPGYGFGSSTSIPGGSFSLNPPAAPTGTTIGYEDVINSQFKDNNHMMSLQQFTCTTSSIHMRVCICNKILNENFQLCYVFVDGLNACRIVVSLLFRKSIFGAADEIELKFMNRRNHEDLNLFILILNLEIRKLSTQVIRVKWSLHARNEIVFELLQHLKGNGARNLLEGIKKSTREMIEEQEAVHGRLFTIQNFHLECFAFFFFTSLRVTHNLAVFGGVGVVLTIITGLFGINVDGIPGAEHTPYAFGVFTAILVFLGVVLIAVGMVYLGLKNPVAEGQVEVRKLELQELVKMFQHEAETHAQVRKNISPKNLPPTAGDGFRSDADYLVIQ</sequence>
<proteinExistence type="predicted"/>
<keyword evidence="3 6" id="KW-1133">Transmembrane helix</keyword>
<dbReference type="GO" id="GO:0046873">
    <property type="term" value="F:metal ion transmembrane transporter activity"/>
    <property type="evidence" value="ECO:0007669"/>
    <property type="project" value="InterPro"/>
</dbReference>